<organism evidence="2 3">
    <name type="scientific">Tuber magnatum</name>
    <name type="common">white Piedmont truffle</name>
    <dbReference type="NCBI Taxonomy" id="42249"/>
    <lineage>
        <taxon>Eukaryota</taxon>
        <taxon>Fungi</taxon>
        <taxon>Dikarya</taxon>
        <taxon>Ascomycota</taxon>
        <taxon>Pezizomycotina</taxon>
        <taxon>Pezizomycetes</taxon>
        <taxon>Pezizales</taxon>
        <taxon>Tuberaceae</taxon>
        <taxon>Tuber</taxon>
    </lineage>
</organism>
<feature type="region of interest" description="Disordered" evidence="1">
    <location>
        <begin position="1"/>
        <end position="157"/>
    </location>
</feature>
<dbReference type="OrthoDB" id="5876637at2759"/>
<sequence>MPNKKGRNKNLPGIEYDLPAPTAQPPTRKRKRPKKTDDDTPKEFTRLLSRVQQNKPKPNGLDDPPTKARKPHPIPELKIQPSESLRQFNRRVNTSLPITLKPEGNSKAQSAKEKKEKAKSILASDGGGGEGEDRSGEEGGARRKRGRNKGRAVSPDPWAALMEKRRVTKFSDLATAPPVLVKPKIVLHSRGVVDVEGVPKSSGSLARREGLAEERRGIVEGYRRLVEERRGGKGLETNWGAGERKTGRFIWYDSTV</sequence>
<dbReference type="EMBL" id="PYWC01000007">
    <property type="protein sequence ID" value="PWW79657.1"/>
    <property type="molecule type" value="Genomic_DNA"/>
</dbReference>
<feature type="compositionally biased region" description="Polar residues" evidence="1">
    <location>
        <begin position="81"/>
        <end position="97"/>
    </location>
</feature>
<name>A0A317T1L9_9PEZI</name>
<evidence type="ECO:0000313" key="3">
    <source>
        <dbReference type="Proteomes" id="UP000246991"/>
    </source>
</evidence>
<feature type="compositionally biased region" description="Basic and acidic residues" evidence="1">
    <location>
        <begin position="131"/>
        <end position="141"/>
    </location>
</feature>
<protein>
    <submittedName>
        <fullName evidence="2">Uncharacterized protein</fullName>
    </submittedName>
</protein>
<dbReference type="PANTHER" id="PTHR40644:SF1">
    <property type="entry name" value="UPF0653 PROTEIN C607.02C"/>
    <property type="match status" value="1"/>
</dbReference>
<evidence type="ECO:0000313" key="2">
    <source>
        <dbReference type="EMBL" id="PWW79657.1"/>
    </source>
</evidence>
<feature type="compositionally biased region" description="Basic and acidic residues" evidence="1">
    <location>
        <begin position="35"/>
        <end position="45"/>
    </location>
</feature>
<dbReference type="Proteomes" id="UP000246991">
    <property type="component" value="Unassembled WGS sequence"/>
</dbReference>
<reference evidence="2 3" key="1">
    <citation type="submission" date="2018-03" db="EMBL/GenBank/DDBJ databases">
        <title>Genomes of Pezizomycetes fungi and the evolution of truffles.</title>
        <authorList>
            <person name="Murat C."/>
            <person name="Payen T."/>
            <person name="Noel B."/>
            <person name="Kuo A."/>
            <person name="Martin F.M."/>
        </authorList>
    </citation>
    <scope>NUCLEOTIDE SEQUENCE [LARGE SCALE GENOMIC DNA]</scope>
    <source>
        <strain evidence="2">091103-1</strain>
    </source>
</reference>
<accession>A0A317T1L9</accession>
<comment type="caution">
    <text evidence="2">The sequence shown here is derived from an EMBL/GenBank/DDBJ whole genome shotgun (WGS) entry which is preliminary data.</text>
</comment>
<keyword evidence="3" id="KW-1185">Reference proteome</keyword>
<dbReference type="AlphaFoldDB" id="A0A317T1L9"/>
<feature type="compositionally biased region" description="Basic and acidic residues" evidence="1">
    <location>
        <begin position="110"/>
        <end position="119"/>
    </location>
</feature>
<gene>
    <name evidence="2" type="ORF">C7212DRAFT_356443</name>
</gene>
<proteinExistence type="predicted"/>
<dbReference type="PANTHER" id="PTHR40644">
    <property type="entry name" value="UPF0653 PROTEIN C607.02C"/>
    <property type="match status" value="1"/>
</dbReference>
<evidence type="ECO:0000256" key="1">
    <source>
        <dbReference type="SAM" id="MobiDB-lite"/>
    </source>
</evidence>